<evidence type="ECO:0000259" key="1">
    <source>
        <dbReference type="SMART" id="SM00587"/>
    </source>
</evidence>
<dbReference type="PANTHER" id="PTHR11012">
    <property type="entry name" value="PROTEIN KINASE-LIKE DOMAIN-CONTAINING"/>
    <property type="match status" value="1"/>
</dbReference>
<organism evidence="2">
    <name type="scientific">Ceratitis capitata</name>
    <name type="common">Mediterranean fruit fly</name>
    <name type="synonym">Tephritis capitata</name>
    <dbReference type="NCBI Taxonomy" id="7213"/>
    <lineage>
        <taxon>Eukaryota</taxon>
        <taxon>Metazoa</taxon>
        <taxon>Ecdysozoa</taxon>
        <taxon>Arthropoda</taxon>
        <taxon>Hexapoda</taxon>
        <taxon>Insecta</taxon>
        <taxon>Pterygota</taxon>
        <taxon>Neoptera</taxon>
        <taxon>Endopterygota</taxon>
        <taxon>Diptera</taxon>
        <taxon>Brachycera</taxon>
        <taxon>Muscomorpha</taxon>
        <taxon>Tephritoidea</taxon>
        <taxon>Tephritidae</taxon>
        <taxon>Ceratitis</taxon>
        <taxon>Ceratitis</taxon>
    </lineage>
</organism>
<feature type="domain" description="CHK kinase-like" evidence="1">
    <location>
        <begin position="134"/>
        <end position="332"/>
    </location>
</feature>
<dbReference type="EMBL" id="GAMC01012885">
    <property type="protein sequence ID" value="JAB93670.1"/>
    <property type="molecule type" value="mRNA"/>
</dbReference>
<dbReference type="AlphaFoldDB" id="W8AXI1"/>
<reference evidence="2" key="1">
    <citation type="submission" date="2013-07" db="EMBL/GenBank/DDBJ databases">
        <authorList>
            <person name="Geib S."/>
        </authorList>
    </citation>
    <scope>NUCLEOTIDE SEQUENCE</scope>
</reference>
<sequence>MTKMNESASEWLNKEYFETVLRKHKKDEGLTIQKFNTSAGTTKGDSFISAMTRFNVEFLLSNSQEPHYGFYIVKSSYEGDPTIRKIMTDFDVYNREILMYNKILPEMTALLAEIGDDDRLFAETMHVDLERGAIIFEDLSASNFVVGNRIERLDEPQAKLVLSKLAKFHATGAVLNERMPSILTDLQGGFLRDSNRAFEPFHQGMVEVCAKFAGGCEELGPYYKEKLLKLKPKVMDYSIRCFYPKDDHFLTLIHSDMWSTNIMLKFNTEGAQNGTTEVVDARLIDFQFSNWSSPAVDLHYLINSSFIEEIRSSRQDEFIQYYHGILASTLKKLNYGGHIPSLHELCVQLEDRRFYAFTAAIVNQPLQTTANTEDADLNSLIEINERSRKFYEMLYSDPKVQNTVKTLLPFFDRKGLLDITD</sequence>
<dbReference type="InterPro" id="IPR011009">
    <property type="entry name" value="Kinase-like_dom_sf"/>
</dbReference>
<dbReference type="InterPro" id="IPR004119">
    <property type="entry name" value="EcKL"/>
</dbReference>
<reference evidence="2" key="2">
    <citation type="journal article" date="2014" name="BMC Genomics">
        <title>A genomic perspective to assessing quality of mass-reared SIT flies used in Mediterranean fruit fly (Ceratitis capitata) eradication in California.</title>
        <authorList>
            <person name="Calla B."/>
            <person name="Hall B."/>
            <person name="Hou S."/>
            <person name="Geib S.M."/>
        </authorList>
    </citation>
    <scope>NUCLEOTIDE SEQUENCE</scope>
</reference>
<evidence type="ECO:0000313" key="2">
    <source>
        <dbReference type="EMBL" id="JAB93670.1"/>
    </source>
</evidence>
<dbReference type="Pfam" id="PF02958">
    <property type="entry name" value="EcKL"/>
    <property type="match status" value="1"/>
</dbReference>
<dbReference type="SMART" id="SM00587">
    <property type="entry name" value="CHK"/>
    <property type="match status" value="1"/>
</dbReference>
<protein>
    <recommendedName>
        <fullName evidence="1">CHK kinase-like domain-containing protein</fullName>
    </recommendedName>
</protein>
<dbReference type="OrthoDB" id="411145at2759"/>
<dbReference type="PANTHER" id="PTHR11012:SF13">
    <property type="entry name" value="CHK KINASE-LIKE DOMAIN-CONTAINING PROTEIN-RELATED"/>
    <property type="match status" value="1"/>
</dbReference>
<dbReference type="SUPFAM" id="SSF56112">
    <property type="entry name" value="Protein kinase-like (PK-like)"/>
    <property type="match status" value="1"/>
</dbReference>
<name>W8AXI1_CERCA</name>
<dbReference type="Gene3D" id="3.90.1200.10">
    <property type="match status" value="1"/>
</dbReference>
<dbReference type="InterPro" id="IPR015897">
    <property type="entry name" value="CHK_kinase-like"/>
</dbReference>
<proteinExistence type="evidence at transcript level"/>
<accession>W8AXI1</accession>